<name>A0A0K0CTG3_ANGCA</name>
<dbReference type="Proteomes" id="UP000035642">
    <property type="component" value="Unassembled WGS sequence"/>
</dbReference>
<reference evidence="2" key="2">
    <citation type="submission" date="2017-02" db="UniProtKB">
        <authorList>
            <consortium name="WormBaseParasite"/>
        </authorList>
    </citation>
    <scope>IDENTIFICATION</scope>
</reference>
<reference evidence="1" key="1">
    <citation type="submission" date="2012-09" db="EMBL/GenBank/DDBJ databases">
        <authorList>
            <person name="Martin A.A."/>
        </authorList>
    </citation>
    <scope>NUCLEOTIDE SEQUENCE</scope>
</reference>
<organism evidence="1 2">
    <name type="scientific">Angiostrongylus cantonensis</name>
    <name type="common">Rat lungworm</name>
    <dbReference type="NCBI Taxonomy" id="6313"/>
    <lineage>
        <taxon>Eukaryota</taxon>
        <taxon>Metazoa</taxon>
        <taxon>Ecdysozoa</taxon>
        <taxon>Nematoda</taxon>
        <taxon>Chromadorea</taxon>
        <taxon>Rhabditida</taxon>
        <taxon>Rhabditina</taxon>
        <taxon>Rhabditomorpha</taxon>
        <taxon>Strongyloidea</taxon>
        <taxon>Metastrongylidae</taxon>
        <taxon>Angiostrongylus</taxon>
    </lineage>
</organism>
<dbReference type="WBParaSite" id="ACAC_0000036501-mRNA-1">
    <property type="protein sequence ID" value="ACAC_0000036501-mRNA-1"/>
    <property type="gene ID" value="ACAC_0000036501"/>
</dbReference>
<evidence type="ECO:0000313" key="2">
    <source>
        <dbReference type="WBParaSite" id="ACAC_0000036501-mRNA-1"/>
    </source>
</evidence>
<proteinExistence type="predicted"/>
<sequence>MVRVVLKKGTLLNGLLVETQALNIVDVVRPFLAVVAQHIALRSCVSTRIPGVPRMRSCPGRRDGLIR</sequence>
<protein>
    <submittedName>
        <fullName evidence="2">Sm domain-containing protein</fullName>
    </submittedName>
</protein>
<keyword evidence="1" id="KW-1185">Reference proteome</keyword>
<accession>A0A0K0CTG3</accession>
<dbReference type="AlphaFoldDB" id="A0A0K0CTG3"/>
<evidence type="ECO:0000313" key="1">
    <source>
        <dbReference type="Proteomes" id="UP000035642"/>
    </source>
</evidence>